<keyword evidence="4" id="KW-1185">Reference proteome</keyword>
<evidence type="ECO:0000256" key="2">
    <source>
        <dbReference type="SAM" id="SignalP"/>
    </source>
</evidence>
<evidence type="ECO:0000313" key="3">
    <source>
        <dbReference type="EMBL" id="QEA12761.1"/>
    </source>
</evidence>
<accession>A0A5B8RTE6</accession>
<keyword evidence="2" id="KW-0732">Signal</keyword>
<feature type="compositionally biased region" description="Polar residues" evidence="1">
    <location>
        <begin position="24"/>
        <end position="43"/>
    </location>
</feature>
<dbReference type="KEGG" id="cof:FOZ74_06830"/>
<feature type="region of interest" description="Disordered" evidence="1">
    <location>
        <begin position="23"/>
        <end position="46"/>
    </location>
</feature>
<evidence type="ECO:0000313" key="4">
    <source>
        <dbReference type="Proteomes" id="UP000321199"/>
    </source>
</evidence>
<feature type="signal peptide" evidence="2">
    <location>
        <begin position="1"/>
        <end position="19"/>
    </location>
</feature>
<feature type="chain" id="PRO_5022705161" description="Lipoprotein" evidence="2">
    <location>
        <begin position="20"/>
        <end position="116"/>
    </location>
</feature>
<protein>
    <recommendedName>
        <fullName evidence="5">Lipoprotein</fullName>
    </recommendedName>
</protein>
<evidence type="ECO:0000256" key="1">
    <source>
        <dbReference type="SAM" id="MobiDB-lite"/>
    </source>
</evidence>
<proteinExistence type="predicted"/>
<dbReference type="Proteomes" id="UP000321199">
    <property type="component" value="Chromosome"/>
</dbReference>
<gene>
    <name evidence="3" type="ORF">FOZ74_06830</name>
</gene>
<dbReference type="EMBL" id="CP042344">
    <property type="protein sequence ID" value="QEA12761.1"/>
    <property type="molecule type" value="Genomic_DNA"/>
</dbReference>
<name>A0A5B8RTE6_9BURK</name>
<evidence type="ECO:0008006" key="5">
    <source>
        <dbReference type="Google" id="ProtNLM"/>
    </source>
</evidence>
<dbReference type="OrthoDB" id="8913448at2"/>
<sequence length="116" mass="12301">MHTTPLIAGVLLLALAGCAAPNDEQAQGSAHTSEPLAQQQGSKAPTFRWRTVGNGAQAGELGYGWQFFNGPGTPRAVAISPLGDYYYSRGAGPHWIAWGPLARSSSWRQQHTGLAQ</sequence>
<reference evidence="3 4" key="1">
    <citation type="submission" date="2019-07" db="EMBL/GenBank/DDBJ databases">
        <title>Complete genome sequence of Comamonas sp. NLF 7-7 isolated from livestock.</title>
        <authorList>
            <person name="Kim D.H."/>
            <person name="Kim J.G."/>
        </authorList>
    </citation>
    <scope>NUCLEOTIDE SEQUENCE [LARGE SCALE GENOMIC DNA]</scope>
    <source>
        <strain evidence="3 4">NLF 7-7</strain>
    </source>
</reference>
<dbReference type="RefSeq" id="WP_146912355.1">
    <property type="nucleotide sequence ID" value="NZ_CP042344.1"/>
</dbReference>
<dbReference type="AlphaFoldDB" id="A0A5B8RTE6"/>
<organism evidence="3 4">
    <name type="scientific">Comamonas flocculans</name>
    <dbReference type="NCBI Taxonomy" id="2597701"/>
    <lineage>
        <taxon>Bacteria</taxon>
        <taxon>Pseudomonadati</taxon>
        <taxon>Pseudomonadota</taxon>
        <taxon>Betaproteobacteria</taxon>
        <taxon>Burkholderiales</taxon>
        <taxon>Comamonadaceae</taxon>
        <taxon>Comamonas</taxon>
    </lineage>
</organism>